<dbReference type="NCBIfam" id="NF008528">
    <property type="entry name" value="PRK11463.1-2"/>
    <property type="match status" value="1"/>
</dbReference>
<evidence type="ECO:0000313" key="4">
    <source>
        <dbReference type="Proteomes" id="UP000596063"/>
    </source>
</evidence>
<dbReference type="GO" id="GO:0016020">
    <property type="term" value="C:membrane"/>
    <property type="evidence" value="ECO:0007669"/>
    <property type="project" value="InterPro"/>
</dbReference>
<accession>A0A7T4UPH3</accession>
<keyword evidence="4" id="KW-1185">Reference proteome</keyword>
<proteinExistence type="predicted"/>
<dbReference type="RefSeq" id="WP_198568550.1">
    <property type="nucleotide sequence ID" value="NZ_CP066167.1"/>
</dbReference>
<organism evidence="3 4">
    <name type="scientific">Spongiibacter nanhainus</name>
    <dbReference type="NCBI Taxonomy" id="2794344"/>
    <lineage>
        <taxon>Bacteria</taxon>
        <taxon>Pseudomonadati</taxon>
        <taxon>Pseudomonadota</taxon>
        <taxon>Gammaproteobacteria</taxon>
        <taxon>Cellvibrionales</taxon>
        <taxon>Spongiibacteraceae</taxon>
        <taxon>Spongiibacter</taxon>
    </lineage>
</organism>
<protein>
    <submittedName>
        <fullName evidence="3">FxsA family protein</fullName>
    </submittedName>
</protein>
<dbReference type="PANTHER" id="PTHR35335:SF1">
    <property type="entry name" value="UPF0716 PROTEIN FXSA"/>
    <property type="match status" value="1"/>
</dbReference>
<feature type="compositionally biased region" description="Gly residues" evidence="1">
    <location>
        <begin position="138"/>
        <end position="151"/>
    </location>
</feature>
<evidence type="ECO:0000256" key="2">
    <source>
        <dbReference type="SAM" id="Phobius"/>
    </source>
</evidence>
<dbReference type="KEGG" id="snan:I6N98_11770"/>
<evidence type="ECO:0000256" key="1">
    <source>
        <dbReference type="SAM" id="MobiDB-lite"/>
    </source>
</evidence>
<dbReference type="PANTHER" id="PTHR35335">
    <property type="entry name" value="UPF0716 PROTEIN FXSA"/>
    <property type="match status" value="1"/>
</dbReference>
<feature type="region of interest" description="Disordered" evidence="1">
    <location>
        <begin position="123"/>
        <end position="166"/>
    </location>
</feature>
<feature type="compositionally biased region" description="Basic and acidic residues" evidence="1">
    <location>
        <begin position="152"/>
        <end position="166"/>
    </location>
</feature>
<name>A0A7T4UPH3_9GAMM</name>
<feature type="transmembrane region" description="Helical" evidence="2">
    <location>
        <begin position="26"/>
        <end position="46"/>
    </location>
</feature>
<dbReference type="Pfam" id="PF04186">
    <property type="entry name" value="FxsA"/>
    <property type="match status" value="1"/>
</dbReference>
<keyword evidence="2" id="KW-0472">Membrane</keyword>
<evidence type="ECO:0000313" key="3">
    <source>
        <dbReference type="EMBL" id="QQD17048.1"/>
    </source>
</evidence>
<gene>
    <name evidence="3" type="ORF">I6N98_11770</name>
</gene>
<reference evidence="3 4" key="1">
    <citation type="submission" date="2020-12" db="EMBL/GenBank/DDBJ databases">
        <authorList>
            <person name="Shan Y."/>
        </authorList>
    </citation>
    <scope>NUCLEOTIDE SEQUENCE [LARGE SCALE GENOMIC DNA]</scope>
    <source>
        <strain evidence="4">csc3.9</strain>
    </source>
</reference>
<dbReference type="Proteomes" id="UP000596063">
    <property type="component" value="Chromosome"/>
</dbReference>
<dbReference type="AlphaFoldDB" id="A0A7T4UPH3"/>
<sequence length="166" mass="17283">MRLLFSLFIILPVLEMWVLIEVGSVIGALPTVGLVLLTAVIGAALLKQQGLSTLTRAQARLDSGQVPASEILEGLMLAVGGALLLTPGFITDVIGFCCLLPFTRKAMAAQVLRSGVVQVGGAGFSTMQGHTRPPRGGQPPGGRPRGGQPGDGGEHVTIEGEYKKEE</sequence>
<keyword evidence="2" id="KW-0812">Transmembrane</keyword>
<keyword evidence="2" id="KW-1133">Transmembrane helix</keyword>
<dbReference type="EMBL" id="CP066167">
    <property type="protein sequence ID" value="QQD17048.1"/>
    <property type="molecule type" value="Genomic_DNA"/>
</dbReference>
<dbReference type="InterPro" id="IPR007313">
    <property type="entry name" value="FxsA"/>
</dbReference>